<evidence type="ECO:0000256" key="1">
    <source>
        <dbReference type="ARBA" id="ARBA00008857"/>
    </source>
</evidence>
<dbReference type="InterPro" id="IPR010998">
    <property type="entry name" value="Integrase_recombinase_N"/>
</dbReference>
<dbReference type="InterPro" id="IPR013762">
    <property type="entry name" value="Integrase-like_cat_sf"/>
</dbReference>
<evidence type="ECO:0000256" key="3">
    <source>
        <dbReference type="ARBA" id="ARBA00023125"/>
    </source>
</evidence>
<dbReference type="GO" id="GO:0015074">
    <property type="term" value="P:DNA integration"/>
    <property type="evidence" value="ECO:0007669"/>
    <property type="project" value="UniProtKB-KW"/>
</dbReference>
<dbReference type="CDD" id="cd01189">
    <property type="entry name" value="INT_ICEBs1_C_like"/>
    <property type="match status" value="1"/>
</dbReference>
<keyword evidence="3" id="KW-0238">DNA-binding</keyword>
<dbReference type="InterPro" id="IPR011010">
    <property type="entry name" value="DNA_brk_join_enz"/>
</dbReference>
<dbReference type="GO" id="GO:0003677">
    <property type="term" value="F:DNA binding"/>
    <property type="evidence" value="ECO:0007669"/>
    <property type="project" value="UniProtKB-KW"/>
</dbReference>
<dbReference type="InterPro" id="IPR004107">
    <property type="entry name" value="Integrase_SAM-like_N"/>
</dbReference>
<accession>A0A8S5RCG0</accession>
<dbReference type="PANTHER" id="PTHR30349">
    <property type="entry name" value="PHAGE INTEGRASE-RELATED"/>
    <property type="match status" value="1"/>
</dbReference>
<dbReference type="Gene3D" id="1.10.443.10">
    <property type="entry name" value="Intergrase catalytic core"/>
    <property type="match status" value="1"/>
</dbReference>
<dbReference type="InterPro" id="IPR050090">
    <property type="entry name" value="Tyrosine_recombinase_XerCD"/>
</dbReference>
<dbReference type="Pfam" id="PF00589">
    <property type="entry name" value="Phage_integrase"/>
    <property type="match status" value="1"/>
</dbReference>
<proteinExistence type="inferred from homology"/>
<dbReference type="GO" id="GO:0006310">
    <property type="term" value="P:DNA recombination"/>
    <property type="evidence" value="ECO:0007669"/>
    <property type="project" value="UniProtKB-KW"/>
</dbReference>
<dbReference type="PANTHER" id="PTHR30349:SF41">
    <property type="entry name" value="INTEGRASE_RECOMBINASE PROTEIN MJ0367-RELATED"/>
    <property type="match status" value="1"/>
</dbReference>
<evidence type="ECO:0000313" key="6">
    <source>
        <dbReference type="EMBL" id="DAE28668.1"/>
    </source>
</evidence>
<name>A0A8S5RCG0_9VIRU</name>
<evidence type="ECO:0000256" key="2">
    <source>
        <dbReference type="ARBA" id="ARBA00022908"/>
    </source>
</evidence>
<protein>
    <submittedName>
        <fullName evidence="6">Integrase</fullName>
    </submittedName>
</protein>
<dbReference type="EMBL" id="BK059091">
    <property type="protein sequence ID" value="DAE28668.1"/>
    <property type="molecule type" value="Genomic_DNA"/>
</dbReference>
<evidence type="ECO:0000256" key="4">
    <source>
        <dbReference type="ARBA" id="ARBA00023172"/>
    </source>
</evidence>
<keyword evidence="2" id="KW-0229">DNA integration</keyword>
<organism evidence="6">
    <name type="scientific">virus sp. ctmTa7</name>
    <dbReference type="NCBI Taxonomy" id="2828255"/>
    <lineage>
        <taxon>Viruses</taxon>
    </lineage>
</organism>
<comment type="similarity">
    <text evidence="1">Belongs to the 'phage' integrase family.</text>
</comment>
<dbReference type="Gene3D" id="1.10.150.130">
    <property type="match status" value="1"/>
</dbReference>
<feature type="domain" description="Tyr recombinase" evidence="5">
    <location>
        <begin position="168"/>
        <end position="380"/>
    </location>
</feature>
<reference evidence="6" key="1">
    <citation type="journal article" date="2021" name="Proc. Natl. Acad. Sci. U.S.A.">
        <title>A Catalog of Tens of Thousands of Viruses from Human Metagenomes Reveals Hidden Associations with Chronic Diseases.</title>
        <authorList>
            <person name="Tisza M.J."/>
            <person name="Buck C.B."/>
        </authorList>
    </citation>
    <scope>NUCLEOTIDE SEQUENCE</scope>
    <source>
        <strain evidence="6">CtmTa7</strain>
    </source>
</reference>
<dbReference type="PROSITE" id="PS51898">
    <property type="entry name" value="TYR_RECOMBINASE"/>
    <property type="match status" value="1"/>
</dbReference>
<keyword evidence="4" id="KW-0233">DNA recombination</keyword>
<evidence type="ECO:0000259" key="5">
    <source>
        <dbReference type="PROSITE" id="PS51898"/>
    </source>
</evidence>
<dbReference type="InterPro" id="IPR002104">
    <property type="entry name" value="Integrase_catalytic"/>
</dbReference>
<dbReference type="Pfam" id="PF14659">
    <property type="entry name" value="Phage_int_SAM_3"/>
    <property type="match status" value="1"/>
</dbReference>
<sequence>MTLYKRSDGRYEGRITVNGKRKSFYGTTKVEVKNKAKEYLTKVENGYVEPTKIIFNEYIEYWLKTYKKNKIQDSSYSRLYTTYLHQIKPTIGQMKMGNIKTKDIQNLIDEYANPTSADVKPLSLSGLKKLTHLIRPCMQMAVTEGLLQKNPCDNVVFPQEDCIQVDTKQQYSLSDDELKRIRMAALTKYKNGRYRSRDWIVLLIMLNTGLRVGEMLALTWKDIDFENRTMHICKTLQSNIRNYDDLEHVVYYSKIKKSAKTKNGVRYISLNTQVLQYLQMLRGFDEENKIKSDYVACTTVGTMNCSRNLQRSLDRLVKFAGIQPESHVSLHTLRHTFGSTLLRHGIGIEVISKLMGHANITITYNKYIHVIQEEQAKAMNLVNVC</sequence>
<dbReference type="SUPFAM" id="SSF56349">
    <property type="entry name" value="DNA breaking-rejoining enzymes"/>
    <property type="match status" value="1"/>
</dbReference>